<dbReference type="EMBL" id="NHYD01002919">
    <property type="protein sequence ID" value="PPQ84185.1"/>
    <property type="molecule type" value="Genomic_DNA"/>
</dbReference>
<dbReference type="AlphaFoldDB" id="A0A409X075"/>
<reference evidence="2 3" key="1">
    <citation type="journal article" date="2018" name="Evol. Lett.">
        <title>Horizontal gene cluster transfer increased hallucinogenic mushroom diversity.</title>
        <authorList>
            <person name="Reynolds H.T."/>
            <person name="Vijayakumar V."/>
            <person name="Gluck-Thaler E."/>
            <person name="Korotkin H.B."/>
            <person name="Matheny P.B."/>
            <person name="Slot J.C."/>
        </authorList>
    </citation>
    <scope>NUCLEOTIDE SEQUENCE [LARGE SCALE GENOMIC DNA]</scope>
    <source>
        <strain evidence="2 3">2631</strain>
    </source>
</reference>
<dbReference type="InParanoid" id="A0A409X075"/>
<evidence type="ECO:0000313" key="2">
    <source>
        <dbReference type="EMBL" id="PPQ84185.1"/>
    </source>
</evidence>
<comment type="caution">
    <text evidence="2">The sequence shown here is derived from an EMBL/GenBank/DDBJ whole genome shotgun (WGS) entry which is preliminary data.</text>
</comment>
<evidence type="ECO:0000256" key="1">
    <source>
        <dbReference type="SAM" id="MobiDB-lite"/>
    </source>
</evidence>
<dbReference type="Proteomes" id="UP000283269">
    <property type="component" value="Unassembled WGS sequence"/>
</dbReference>
<gene>
    <name evidence="2" type="ORF">CVT25_002411</name>
</gene>
<feature type="compositionally biased region" description="Basic and acidic residues" evidence="1">
    <location>
        <begin position="140"/>
        <end position="163"/>
    </location>
</feature>
<name>A0A409X075_PSICY</name>
<feature type="region of interest" description="Disordered" evidence="1">
    <location>
        <begin position="1"/>
        <end position="24"/>
    </location>
</feature>
<proteinExistence type="predicted"/>
<feature type="region of interest" description="Disordered" evidence="1">
    <location>
        <begin position="135"/>
        <end position="163"/>
    </location>
</feature>
<keyword evidence="3" id="KW-1185">Reference proteome</keyword>
<accession>A0A409X075</accession>
<feature type="compositionally biased region" description="Basic and acidic residues" evidence="1">
    <location>
        <begin position="15"/>
        <end position="24"/>
    </location>
</feature>
<organism evidence="2 3">
    <name type="scientific">Psilocybe cyanescens</name>
    <dbReference type="NCBI Taxonomy" id="93625"/>
    <lineage>
        <taxon>Eukaryota</taxon>
        <taxon>Fungi</taxon>
        <taxon>Dikarya</taxon>
        <taxon>Basidiomycota</taxon>
        <taxon>Agaricomycotina</taxon>
        <taxon>Agaricomycetes</taxon>
        <taxon>Agaricomycetidae</taxon>
        <taxon>Agaricales</taxon>
        <taxon>Agaricineae</taxon>
        <taxon>Strophariaceae</taxon>
        <taxon>Psilocybe</taxon>
    </lineage>
</organism>
<protein>
    <submittedName>
        <fullName evidence="2">Uncharacterized protein</fullName>
    </submittedName>
</protein>
<sequence length="163" mass="18859">MPPKMQKMSKHLKSQRPERKEPYRLQDSISQTITVHHKHTPVQPHMVQQVQPSIPDKDRNINVTSAEALSNNNKIQQNPRRPLQRHCTQVLCQQVQLSTPEENRDSHPVSAQTLLLNDRKIQAKSSRPLQRCSAFQNVLHSEESEQPTKESKPLERTDTEPIM</sequence>
<evidence type="ECO:0000313" key="3">
    <source>
        <dbReference type="Proteomes" id="UP000283269"/>
    </source>
</evidence>